<gene>
    <name evidence="2" type="ORF">WCN91_05200</name>
</gene>
<organism evidence="2 3">
    <name type="scientific">Pseudoalteromonas qingdaonensis</name>
    <dbReference type="NCBI Taxonomy" id="3131913"/>
    <lineage>
        <taxon>Bacteria</taxon>
        <taxon>Pseudomonadati</taxon>
        <taxon>Pseudomonadota</taxon>
        <taxon>Gammaproteobacteria</taxon>
        <taxon>Alteromonadales</taxon>
        <taxon>Pseudoalteromonadaceae</taxon>
        <taxon>Pseudoalteromonas</taxon>
    </lineage>
</organism>
<evidence type="ECO:0000256" key="1">
    <source>
        <dbReference type="SAM" id="Phobius"/>
    </source>
</evidence>
<dbReference type="EMBL" id="JBCGCU010000004">
    <property type="protein sequence ID" value="MEM0514825.1"/>
    <property type="molecule type" value="Genomic_DNA"/>
</dbReference>
<evidence type="ECO:0000313" key="3">
    <source>
        <dbReference type="Proteomes" id="UP001447008"/>
    </source>
</evidence>
<protein>
    <submittedName>
        <fullName evidence="2">Uncharacterized protein</fullName>
    </submittedName>
</protein>
<keyword evidence="1" id="KW-0472">Membrane</keyword>
<proteinExistence type="predicted"/>
<reference evidence="2 3" key="1">
    <citation type="submission" date="2024-03" db="EMBL/GenBank/DDBJ databases">
        <title>Pseudoalteromonas qingdaonensis sp. nov., isolated from the intestines of marine benthic organisms.</title>
        <authorList>
            <person name="Lin X."/>
            <person name="Fang S."/>
            <person name="Hu X."/>
        </authorList>
    </citation>
    <scope>NUCLEOTIDE SEQUENCE [LARGE SCALE GENOMIC DNA]</scope>
    <source>
        <strain evidence="2 3">YIC-827</strain>
    </source>
</reference>
<evidence type="ECO:0000313" key="2">
    <source>
        <dbReference type="EMBL" id="MEM0514825.1"/>
    </source>
</evidence>
<keyword evidence="1" id="KW-0812">Transmembrane</keyword>
<feature type="transmembrane region" description="Helical" evidence="1">
    <location>
        <begin position="39"/>
        <end position="59"/>
    </location>
</feature>
<dbReference type="Proteomes" id="UP001447008">
    <property type="component" value="Unassembled WGS sequence"/>
</dbReference>
<accession>A0ABU9MUW7</accession>
<name>A0ABU9MUW7_9GAMM</name>
<dbReference type="Pfam" id="PF22523">
    <property type="entry name" value="DUF6999"/>
    <property type="match status" value="1"/>
</dbReference>
<sequence length="286" mass="33558">MAKQQYSALLKALAVDNSIPIEQAAVDLWLKDVNNPLRWLVRPLFQAFFVLLLHLVWLFKRLPLPQFSAHGPLQKLICWFCRHFVSREANLLILRHYATESNILNFIIDNTGKDAVTPLALYPKTIEDMKYASFVEHDQCLFSAFAELGHWQRLESPKQTLNWTHWQPVNMDDFRVEKRWTQFLDFESAHALFMCLFCLLLKKDEYRDAINGFNLDQSMAVRIGQMIGDPTLTEMAYNKHPLYLVGPWNLGQRFLMHGFFTEYMYARLEQLREPQTAPQCAEEKAE</sequence>
<dbReference type="RefSeq" id="WP_342676952.1">
    <property type="nucleotide sequence ID" value="NZ_JBCGCU010000004.1"/>
</dbReference>
<comment type="caution">
    <text evidence="2">The sequence shown here is derived from an EMBL/GenBank/DDBJ whole genome shotgun (WGS) entry which is preliminary data.</text>
</comment>
<keyword evidence="1" id="KW-1133">Transmembrane helix</keyword>
<keyword evidence="3" id="KW-1185">Reference proteome</keyword>
<dbReference type="InterPro" id="IPR054268">
    <property type="entry name" value="DUF6999"/>
</dbReference>